<evidence type="ECO:0000313" key="1">
    <source>
        <dbReference type="EMBL" id="EFD87536.1"/>
    </source>
</evidence>
<dbReference type="AlphaFoldDB" id="D3LC89"/>
<protein>
    <submittedName>
        <fullName evidence="1">Uncharacterized protein</fullName>
    </submittedName>
</protein>
<evidence type="ECO:0000313" key="2">
    <source>
        <dbReference type="Proteomes" id="UP000003075"/>
    </source>
</evidence>
<dbReference type="Proteomes" id="UP000003075">
    <property type="component" value="Unassembled WGS sequence"/>
</dbReference>
<name>D3LC89_OENOE</name>
<dbReference type="EMBL" id="ACSE01000033">
    <property type="protein sequence ID" value="EFD87536.1"/>
    <property type="molecule type" value="Genomic_DNA"/>
</dbReference>
<organism evidence="1 2">
    <name type="scientific">Oenococcus oeni AWRIB429</name>
    <dbReference type="NCBI Taxonomy" id="655225"/>
    <lineage>
        <taxon>Bacteria</taxon>
        <taxon>Bacillati</taxon>
        <taxon>Bacillota</taxon>
        <taxon>Bacilli</taxon>
        <taxon>Lactobacillales</taxon>
        <taxon>Lactobacillaceae</taxon>
        <taxon>Oenococcus</taxon>
    </lineage>
</organism>
<accession>D3LC89</accession>
<sequence length="38" mass="3971">MLAAGAVAGICVSLIGMAIVQWKLSGMTLKEFFQGVDN</sequence>
<gene>
    <name evidence="1" type="ORF">AWRIB429_1969</name>
</gene>
<proteinExistence type="predicted"/>
<reference evidence="1 2" key="1">
    <citation type="journal article" date="2010" name="Appl. Microbiol. Biotechnol.">
        <title>Genotypic diversity in Oenococcus oeni by high-density microarray comparative genome hybridization and whole genome sequencing.</title>
        <authorList>
            <person name="Borneman A.R."/>
            <person name="Bartowsky E.J."/>
            <person name="McCarthy J."/>
            <person name="Chambers P.J."/>
        </authorList>
    </citation>
    <scope>NUCLEOTIDE SEQUENCE [LARGE SCALE GENOMIC DNA]</scope>
    <source>
        <strain evidence="1 2">AWRIB429</strain>
    </source>
</reference>
<comment type="caution">
    <text evidence="1">The sequence shown here is derived from an EMBL/GenBank/DDBJ whole genome shotgun (WGS) entry which is preliminary data.</text>
</comment>